<dbReference type="InterPro" id="IPR009061">
    <property type="entry name" value="DNA-bd_dom_put_sf"/>
</dbReference>
<dbReference type="GO" id="GO:0003677">
    <property type="term" value="F:DNA binding"/>
    <property type="evidence" value="ECO:0007669"/>
    <property type="project" value="InterPro"/>
</dbReference>
<feature type="domain" description="Helix-turn-helix" evidence="1">
    <location>
        <begin position="38"/>
        <end position="86"/>
    </location>
</feature>
<dbReference type="AlphaFoldDB" id="A0A7L6WI63"/>
<organism evidence="2 3">
    <name type="scientific">Streptococcus salivarius</name>
    <dbReference type="NCBI Taxonomy" id="1304"/>
    <lineage>
        <taxon>Bacteria</taxon>
        <taxon>Bacillati</taxon>
        <taxon>Bacillota</taxon>
        <taxon>Bacilli</taxon>
        <taxon>Lactobacillales</taxon>
        <taxon>Streptococcaceae</taxon>
        <taxon>Streptococcus</taxon>
    </lineage>
</organism>
<dbReference type="Pfam" id="PF12728">
    <property type="entry name" value="HTH_17"/>
    <property type="match status" value="1"/>
</dbReference>
<accession>A0A7L6WI63</accession>
<dbReference type="EMBL" id="CP054153">
    <property type="protein sequence ID" value="QMI50199.1"/>
    <property type="molecule type" value="Genomic_DNA"/>
</dbReference>
<dbReference type="InterPro" id="IPR010093">
    <property type="entry name" value="SinI_DNA-bd"/>
</dbReference>
<dbReference type="NCBIfam" id="TIGR01764">
    <property type="entry name" value="excise"/>
    <property type="match status" value="1"/>
</dbReference>
<dbReference type="RefSeq" id="WP_181670849.1">
    <property type="nucleotide sequence ID" value="NZ_CP054153.1"/>
</dbReference>
<gene>
    <name evidence="2" type="ORF">HRE60_00575</name>
</gene>
<sequence>MQVILPDEQIHQIQLLISTLIKKEIENQLSNYGIDNPYLNKKQTCKYLGISNNTLDSWIQQGLPSIRIGKTVRFNKQAIDSWLLSQN</sequence>
<name>A0A7L6WI63_STRSL</name>
<evidence type="ECO:0000313" key="2">
    <source>
        <dbReference type="EMBL" id="QMI50199.1"/>
    </source>
</evidence>
<evidence type="ECO:0000259" key="1">
    <source>
        <dbReference type="Pfam" id="PF12728"/>
    </source>
</evidence>
<evidence type="ECO:0000313" key="3">
    <source>
        <dbReference type="Proteomes" id="UP000516705"/>
    </source>
</evidence>
<dbReference type="Proteomes" id="UP000516705">
    <property type="component" value="Chromosome"/>
</dbReference>
<proteinExistence type="predicted"/>
<dbReference type="InterPro" id="IPR036388">
    <property type="entry name" value="WH-like_DNA-bd_sf"/>
</dbReference>
<protein>
    <submittedName>
        <fullName evidence="2">Helix-turn-helix domain-containing protein</fullName>
    </submittedName>
</protein>
<dbReference type="SUPFAM" id="SSF46955">
    <property type="entry name" value="Putative DNA-binding domain"/>
    <property type="match status" value="1"/>
</dbReference>
<dbReference type="InterPro" id="IPR041657">
    <property type="entry name" value="HTH_17"/>
</dbReference>
<reference evidence="2 3" key="1">
    <citation type="journal article" date="2020" name="Microbiol. Resour. Announc.">
        <title>Complete Genome Sequence of Streptococcus salivarius DB-B5, a Novel Probiotic Candidate Isolated from the Supragingival Plaque of a Healthy Female Subject.</title>
        <authorList>
            <person name="Fields F.R."/>
            <person name="Li X."/>
            <person name="Navarre W.W."/>
            <person name="Naito M."/>
        </authorList>
    </citation>
    <scope>NUCLEOTIDE SEQUENCE [LARGE SCALE GENOMIC DNA]</scope>
    <source>
        <strain evidence="2 3">DB-B5</strain>
    </source>
</reference>
<dbReference type="Gene3D" id="1.10.10.10">
    <property type="entry name" value="Winged helix-like DNA-binding domain superfamily/Winged helix DNA-binding domain"/>
    <property type="match status" value="1"/>
</dbReference>